<keyword evidence="5" id="KW-1185">Reference proteome</keyword>
<reference evidence="5" key="1">
    <citation type="submission" date="2024-07" db="EMBL/GenBank/DDBJ databases">
        <title>Two chromosome-level genome assemblies of Korean endemic species Abeliophyllum distichum and Forsythia ovata (Oleaceae).</title>
        <authorList>
            <person name="Jang H."/>
        </authorList>
    </citation>
    <scope>NUCLEOTIDE SEQUENCE [LARGE SCALE GENOMIC DNA]</scope>
</reference>
<dbReference type="InterPro" id="IPR036249">
    <property type="entry name" value="Thioredoxin-like_sf"/>
</dbReference>
<proteinExistence type="inferred from homology"/>
<dbReference type="GO" id="GO:0016491">
    <property type="term" value="F:oxidoreductase activity"/>
    <property type="evidence" value="ECO:0007669"/>
    <property type="project" value="UniProtKB-KW"/>
</dbReference>
<keyword evidence="2" id="KW-0560">Oxidoreductase</keyword>
<evidence type="ECO:0000256" key="1">
    <source>
        <dbReference type="ARBA" id="ARBA00009796"/>
    </source>
</evidence>
<dbReference type="PANTHER" id="PTHR10681">
    <property type="entry name" value="THIOREDOXIN PEROXIDASE"/>
    <property type="match status" value="1"/>
</dbReference>
<protein>
    <submittedName>
        <fullName evidence="4">DnaJ protein ERDJ2A-like</fullName>
    </submittedName>
</protein>
<dbReference type="Proteomes" id="UP001604277">
    <property type="component" value="Unassembled WGS sequence"/>
</dbReference>
<comment type="similarity">
    <text evidence="1">Belongs to the peroxiredoxin family. AhpC/Prx1 subfamily.</text>
</comment>
<dbReference type="PANTHER" id="PTHR10681:SF128">
    <property type="entry name" value="THIOREDOXIN-DEPENDENT PEROXIDE REDUCTASE, MITOCHONDRIAL"/>
    <property type="match status" value="1"/>
</dbReference>
<keyword evidence="3" id="KW-0812">Transmembrane</keyword>
<evidence type="ECO:0000256" key="3">
    <source>
        <dbReference type="SAM" id="Phobius"/>
    </source>
</evidence>
<dbReference type="Gene3D" id="3.40.30.10">
    <property type="entry name" value="Glutaredoxin"/>
    <property type="match status" value="1"/>
</dbReference>
<dbReference type="InterPro" id="IPR050217">
    <property type="entry name" value="Peroxiredoxin"/>
</dbReference>
<keyword evidence="3" id="KW-0472">Membrane</keyword>
<name>A0ABD1W489_9LAMI</name>
<evidence type="ECO:0000313" key="4">
    <source>
        <dbReference type="EMBL" id="KAL2544486.1"/>
    </source>
</evidence>
<accession>A0ABD1W489</accession>
<dbReference type="EMBL" id="JBFOLJ010000004">
    <property type="protein sequence ID" value="KAL2544486.1"/>
    <property type="molecule type" value="Genomic_DNA"/>
</dbReference>
<dbReference type="SUPFAM" id="SSF52833">
    <property type="entry name" value="Thioredoxin-like"/>
    <property type="match status" value="1"/>
</dbReference>
<comment type="caution">
    <text evidence="4">The sequence shown here is derived from an EMBL/GenBank/DDBJ whole genome shotgun (WGS) entry which is preliminary data.</text>
</comment>
<keyword evidence="3" id="KW-1133">Transmembrane helix</keyword>
<dbReference type="AlphaFoldDB" id="A0ABD1W489"/>
<organism evidence="4 5">
    <name type="scientific">Forsythia ovata</name>
    <dbReference type="NCBI Taxonomy" id="205694"/>
    <lineage>
        <taxon>Eukaryota</taxon>
        <taxon>Viridiplantae</taxon>
        <taxon>Streptophyta</taxon>
        <taxon>Embryophyta</taxon>
        <taxon>Tracheophyta</taxon>
        <taxon>Spermatophyta</taxon>
        <taxon>Magnoliopsida</taxon>
        <taxon>eudicotyledons</taxon>
        <taxon>Gunneridae</taxon>
        <taxon>Pentapetalae</taxon>
        <taxon>asterids</taxon>
        <taxon>lamiids</taxon>
        <taxon>Lamiales</taxon>
        <taxon>Oleaceae</taxon>
        <taxon>Forsythieae</taxon>
        <taxon>Forsythia</taxon>
    </lineage>
</organism>
<gene>
    <name evidence="4" type="ORF">Fot_13719</name>
</gene>
<feature type="transmembrane region" description="Helical" evidence="3">
    <location>
        <begin position="20"/>
        <end position="40"/>
    </location>
</feature>
<evidence type="ECO:0000313" key="5">
    <source>
        <dbReference type="Proteomes" id="UP001604277"/>
    </source>
</evidence>
<sequence>MGIALPQFLLNIDGTRGGILLIWIVGVCILLPLVVAVVYLSRSSKYTGNYVKNDTLCLFPFDETFLGPKGISLRGLFIIDKEGVIQHTTINNFAIARSVDETMRTLQVTLYIIHYSKPDFWDLASGNP</sequence>
<evidence type="ECO:0000256" key="2">
    <source>
        <dbReference type="ARBA" id="ARBA00023002"/>
    </source>
</evidence>